<evidence type="ECO:0000256" key="8">
    <source>
        <dbReference type="PROSITE-ProRule" id="PRU00169"/>
    </source>
</evidence>
<dbReference type="InterPro" id="IPR000014">
    <property type="entry name" value="PAS"/>
</dbReference>
<evidence type="ECO:0000313" key="13">
    <source>
        <dbReference type="Proteomes" id="UP000297891"/>
    </source>
</evidence>
<dbReference type="PRINTS" id="PR00344">
    <property type="entry name" value="BCTRLSENSOR"/>
</dbReference>
<dbReference type="CDD" id="cd00130">
    <property type="entry name" value="PAS"/>
    <property type="match status" value="2"/>
</dbReference>
<evidence type="ECO:0000256" key="1">
    <source>
        <dbReference type="ARBA" id="ARBA00000085"/>
    </source>
</evidence>
<dbReference type="InterPro" id="IPR011006">
    <property type="entry name" value="CheY-like_superfamily"/>
</dbReference>
<dbReference type="InterPro" id="IPR035965">
    <property type="entry name" value="PAS-like_dom_sf"/>
</dbReference>
<dbReference type="InterPro" id="IPR003594">
    <property type="entry name" value="HATPase_dom"/>
</dbReference>
<keyword evidence="5" id="KW-0547">Nucleotide-binding</keyword>
<dbReference type="SUPFAM" id="SSF55785">
    <property type="entry name" value="PYP-like sensor domain (PAS domain)"/>
    <property type="match status" value="2"/>
</dbReference>
<sequence>MPFTELRHSLGHILLVEDEAILAISQSEFLKAKGYSVQYVSNSTDAYDYITSGEKVDLILMDINLSDGMDGIQLAEKILSYREIPVLFVSGYSDNKILDRVCKIKHYGYVPKISSPEIVECMIKSALQLYHAEQSLAFREKELRITFEAMGDGVIVVTPEGLIREINHNALDMLGYQKAEVLEKELTSFLYLVQADSRNRISYPFLSSDQKLVHTERRNDLIIVSRSGRETNVTETISPILDDEKKLNGIVIIFREAPNSPVLVPPKDSESVYAKVFQLSPIPMAISTVKDGTYLDVNSSMETLFQLEKSKVIGKKTEEFKAWSDPEEILRLNKAYQDNGKMSGEKMTVKHADGSKFDVLVFSQAFEIAGERFILWINLDVTKILDMEGKLAKSVEEKDVLLKELQHRVKNTLAIISGLLNLESFKVENEVAKQSFLNAQSRIMSMSKVYENLYQSEDLESVDLRKYIEDLVFSLHDIFVLNPTKVKFDVKLEAIRLDLKRTLPLGLILNELLTNALKYAYPSEKGGDVRIQLSRSNENIILSVGDDGEGLPDSVNIEKGNHFGYELIRSLTSQLKGVFSSVSKKGEGLNIMISFPVHSDEKKN</sequence>
<keyword evidence="4" id="KW-0808">Transferase</keyword>
<accession>A0A2M9Y6M5</accession>
<comment type="caution">
    <text evidence="12">The sequence shown here is derived from an EMBL/GenBank/DDBJ whole genome shotgun (WGS) entry which is preliminary data.</text>
</comment>
<name>A0A2M9Y6M5_9LEPT</name>
<feature type="domain" description="Histidine kinase" evidence="9">
    <location>
        <begin position="404"/>
        <end position="599"/>
    </location>
</feature>
<evidence type="ECO:0000256" key="6">
    <source>
        <dbReference type="ARBA" id="ARBA00022777"/>
    </source>
</evidence>
<evidence type="ECO:0000259" key="9">
    <source>
        <dbReference type="PROSITE" id="PS50109"/>
    </source>
</evidence>
<dbReference type="EMBL" id="RQFP01000001">
    <property type="protein sequence ID" value="TGK95811.1"/>
    <property type="molecule type" value="Genomic_DNA"/>
</dbReference>
<gene>
    <name evidence="12" type="ORF">EHQ30_04040</name>
</gene>
<dbReference type="PROSITE" id="PS50110">
    <property type="entry name" value="RESPONSE_REGULATORY"/>
    <property type="match status" value="1"/>
</dbReference>
<feature type="domain" description="PAS" evidence="11">
    <location>
        <begin position="139"/>
        <end position="201"/>
    </location>
</feature>
<comment type="catalytic activity">
    <reaction evidence="1">
        <text>ATP + protein L-histidine = ADP + protein N-phospho-L-histidine.</text>
        <dbReference type="EC" id="2.7.13.3"/>
    </reaction>
</comment>
<evidence type="ECO:0000256" key="3">
    <source>
        <dbReference type="ARBA" id="ARBA00022553"/>
    </source>
</evidence>
<dbReference type="Gene3D" id="3.40.50.2300">
    <property type="match status" value="1"/>
</dbReference>
<dbReference type="PANTHER" id="PTHR41523:SF8">
    <property type="entry name" value="ETHYLENE RESPONSE SENSOR PROTEIN"/>
    <property type="match status" value="1"/>
</dbReference>
<evidence type="ECO:0000259" key="10">
    <source>
        <dbReference type="PROSITE" id="PS50110"/>
    </source>
</evidence>
<dbReference type="SMART" id="SM00448">
    <property type="entry name" value="REC"/>
    <property type="match status" value="1"/>
</dbReference>
<dbReference type="PANTHER" id="PTHR41523">
    <property type="entry name" value="TWO-COMPONENT SYSTEM SENSOR PROTEIN"/>
    <property type="match status" value="1"/>
</dbReference>
<dbReference type="Proteomes" id="UP000297891">
    <property type="component" value="Unassembled WGS sequence"/>
</dbReference>
<evidence type="ECO:0000256" key="5">
    <source>
        <dbReference type="ARBA" id="ARBA00022741"/>
    </source>
</evidence>
<evidence type="ECO:0000256" key="2">
    <source>
        <dbReference type="ARBA" id="ARBA00012438"/>
    </source>
</evidence>
<evidence type="ECO:0000256" key="4">
    <source>
        <dbReference type="ARBA" id="ARBA00022679"/>
    </source>
</evidence>
<dbReference type="InterPro" id="IPR005467">
    <property type="entry name" value="His_kinase_dom"/>
</dbReference>
<evidence type="ECO:0000259" key="11">
    <source>
        <dbReference type="PROSITE" id="PS50112"/>
    </source>
</evidence>
<protein>
    <recommendedName>
        <fullName evidence="2">histidine kinase</fullName>
        <ecNumber evidence="2">2.7.13.3</ecNumber>
    </recommendedName>
</protein>
<dbReference type="Pfam" id="PF02518">
    <property type="entry name" value="HATPase_c"/>
    <property type="match status" value="1"/>
</dbReference>
<dbReference type="GO" id="GO:0000160">
    <property type="term" value="P:phosphorelay signal transduction system"/>
    <property type="evidence" value="ECO:0007669"/>
    <property type="project" value="InterPro"/>
</dbReference>
<organism evidence="12 13">
    <name type="scientific">Leptospira brenneri</name>
    <dbReference type="NCBI Taxonomy" id="2023182"/>
    <lineage>
        <taxon>Bacteria</taxon>
        <taxon>Pseudomonadati</taxon>
        <taxon>Spirochaetota</taxon>
        <taxon>Spirochaetia</taxon>
        <taxon>Leptospirales</taxon>
        <taxon>Leptospiraceae</taxon>
        <taxon>Leptospira</taxon>
    </lineage>
</organism>
<dbReference type="GO" id="GO:0005524">
    <property type="term" value="F:ATP binding"/>
    <property type="evidence" value="ECO:0007669"/>
    <property type="project" value="UniProtKB-KW"/>
</dbReference>
<keyword evidence="6" id="KW-0418">Kinase</keyword>
<dbReference type="InterPro" id="IPR011495">
    <property type="entry name" value="Sig_transdc_His_kin_sub2_dim/P"/>
</dbReference>
<feature type="domain" description="Response regulatory" evidence="10">
    <location>
        <begin position="12"/>
        <end position="127"/>
    </location>
</feature>
<dbReference type="Pfam" id="PF07568">
    <property type="entry name" value="HisKA_2"/>
    <property type="match status" value="1"/>
</dbReference>
<evidence type="ECO:0000256" key="7">
    <source>
        <dbReference type="ARBA" id="ARBA00022840"/>
    </source>
</evidence>
<evidence type="ECO:0000313" key="12">
    <source>
        <dbReference type="EMBL" id="TGK95811.1"/>
    </source>
</evidence>
<keyword evidence="13" id="KW-1185">Reference proteome</keyword>
<dbReference type="PROSITE" id="PS50112">
    <property type="entry name" value="PAS"/>
    <property type="match status" value="1"/>
</dbReference>
<dbReference type="Gene3D" id="3.30.565.10">
    <property type="entry name" value="Histidine kinase-like ATPase, C-terminal domain"/>
    <property type="match status" value="1"/>
</dbReference>
<feature type="modified residue" description="4-aspartylphosphate" evidence="8">
    <location>
        <position position="62"/>
    </location>
</feature>
<dbReference type="AlphaFoldDB" id="A0A2M9Y6M5"/>
<dbReference type="InterPro" id="IPR004358">
    <property type="entry name" value="Sig_transdc_His_kin-like_C"/>
</dbReference>
<dbReference type="OrthoDB" id="9816309at2"/>
<dbReference type="GO" id="GO:0004673">
    <property type="term" value="F:protein histidine kinase activity"/>
    <property type="evidence" value="ECO:0007669"/>
    <property type="project" value="UniProtKB-EC"/>
</dbReference>
<reference evidence="12" key="1">
    <citation type="journal article" date="2019" name="PLoS Negl. Trop. Dis.">
        <title>Revisiting the worldwide diversity of Leptospira species in the environment.</title>
        <authorList>
            <person name="Vincent A.T."/>
            <person name="Schiettekatte O."/>
            <person name="Bourhy P."/>
            <person name="Veyrier F.J."/>
            <person name="Picardeau M."/>
        </authorList>
    </citation>
    <scope>NUCLEOTIDE SEQUENCE [LARGE SCALE GENOMIC DNA]</scope>
    <source>
        <strain evidence="12">201800277</strain>
    </source>
</reference>
<dbReference type="Pfam" id="PF00072">
    <property type="entry name" value="Response_reg"/>
    <property type="match status" value="1"/>
</dbReference>
<dbReference type="Gene3D" id="3.30.450.20">
    <property type="entry name" value="PAS domain"/>
    <property type="match status" value="2"/>
</dbReference>
<dbReference type="PROSITE" id="PS50109">
    <property type="entry name" value="HIS_KIN"/>
    <property type="match status" value="1"/>
</dbReference>
<dbReference type="InterPro" id="IPR001789">
    <property type="entry name" value="Sig_transdc_resp-reg_receiver"/>
</dbReference>
<dbReference type="SUPFAM" id="SSF52172">
    <property type="entry name" value="CheY-like"/>
    <property type="match status" value="1"/>
</dbReference>
<dbReference type="Pfam" id="PF13426">
    <property type="entry name" value="PAS_9"/>
    <property type="match status" value="2"/>
</dbReference>
<dbReference type="SMART" id="SM00091">
    <property type="entry name" value="PAS"/>
    <property type="match status" value="2"/>
</dbReference>
<dbReference type="SUPFAM" id="SSF55874">
    <property type="entry name" value="ATPase domain of HSP90 chaperone/DNA topoisomerase II/histidine kinase"/>
    <property type="match status" value="1"/>
</dbReference>
<keyword evidence="3 8" id="KW-0597">Phosphoprotein</keyword>
<dbReference type="EC" id="2.7.13.3" evidence="2"/>
<dbReference type="InterPro" id="IPR036890">
    <property type="entry name" value="HATPase_C_sf"/>
</dbReference>
<keyword evidence="7" id="KW-0067">ATP-binding</keyword>
<dbReference type="NCBIfam" id="TIGR00229">
    <property type="entry name" value="sensory_box"/>
    <property type="match status" value="2"/>
</dbReference>
<proteinExistence type="predicted"/>
<dbReference type="RefSeq" id="WP_100789228.1">
    <property type="nucleotide sequence ID" value="NZ_NPDQ01000001.1"/>
</dbReference>